<sequence length="292" mass="33170">MTQPTRRSTRQHKSTKKDSEFFYPDLQRQMSDWHFPAEDDELFTKHSPYVEAASSLPKPKDPTSASKTPQQQQLDLPARDITQEINLVQLQKDKLALELEVLRLRHAPSSPHHDAEQSTSTTTNSRKKRTIDWPHEFAPENSSEQSPSPIDLGLAQGYMHIAYYSEQICTSYAHHPTYFGLSAPPFPMLSEQKFQFTRLSTSTPGTSRLTDYHDRHIVDFLRYGWPINYTADILPESSSSNHSSAVTFSDHVDHFISTELEHGALAGPFTLNPLHQPLMLFAITDGTKAGFF</sequence>
<dbReference type="OrthoDB" id="5951204at2759"/>
<dbReference type="Proteomes" id="UP001163046">
    <property type="component" value="Unassembled WGS sequence"/>
</dbReference>
<organism evidence="2 3">
    <name type="scientific">Desmophyllum pertusum</name>
    <dbReference type="NCBI Taxonomy" id="174260"/>
    <lineage>
        <taxon>Eukaryota</taxon>
        <taxon>Metazoa</taxon>
        <taxon>Cnidaria</taxon>
        <taxon>Anthozoa</taxon>
        <taxon>Hexacorallia</taxon>
        <taxon>Scleractinia</taxon>
        <taxon>Caryophylliina</taxon>
        <taxon>Caryophylliidae</taxon>
        <taxon>Desmophyllum</taxon>
    </lineage>
</organism>
<gene>
    <name evidence="2" type="ORF">OS493_039260</name>
</gene>
<evidence type="ECO:0000256" key="1">
    <source>
        <dbReference type="SAM" id="MobiDB-lite"/>
    </source>
</evidence>
<feature type="region of interest" description="Disordered" evidence="1">
    <location>
        <begin position="46"/>
        <end position="77"/>
    </location>
</feature>
<comment type="caution">
    <text evidence="2">The sequence shown here is derived from an EMBL/GenBank/DDBJ whole genome shotgun (WGS) entry which is preliminary data.</text>
</comment>
<accession>A0A9W9ZHQ1</accession>
<dbReference type="EMBL" id="MU826043">
    <property type="protein sequence ID" value="KAJ7381741.1"/>
    <property type="molecule type" value="Genomic_DNA"/>
</dbReference>
<evidence type="ECO:0000313" key="3">
    <source>
        <dbReference type="Proteomes" id="UP001163046"/>
    </source>
</evidence>
<feature type="region of interest" description="Disordered" evidence="1">
    <location>
        <begin position="1"/>
        <end position="23"/>
    </location>
</feature>
<proteinExistence type="predicted"/>
<keyword evidence="3" id="KW-1185">Reference proteome</keyword>
<evidence type="ECO:0000313" key="2">
    <source>
        <dbReference type="EMBL" id="KAJ7381741.1"/>
    </source>
</evidence>
<dbReference type="AlphaFoldDB" id="A0A9W9ZHQ1"/>
<protein>
    <submittedName>
        <fullName evidence="2">Uncharacterized protein</fullName>
    </submittedName>
</protein>
<feature type="region of interest" description="Disordered" evidence="1">
    <location>
        <begin position="107"/>
        <end position="129"/>
    </location>
</feature>
<reference evidence="2" key="1">
    <citation type="submission" date="2023-01" db="EMBL/GenBank/DDBJ databases">
        <title>Genome assembly of the deep-sea coral Lophelia pertusa.</title>
        <authorList>
            <person name="Herrera S."/>
            <person name="Cordes E."/>
        </authorList>
    </citation>
    <scope>NUCLEOTIDE SEQUENCE</scope>
    <source>
        <strain evidence="2">USNM1676648</strain>
        <tissue evidence="2">Polyp</tissue>
    </source>
</reference>
<feature type="compositionally biased region" description="Polar residues" evidence="1">
    <location>
        <begin position="63"/>
        <end position="74"/>
    </location>
</feature>
<name>A0A9W9ZHQ1_9CNID</name>